<keyword evidence="2" id="KW-1185">Reference proteome</keyword>
<dbReference type="EMBL" id="KI657725">
    <property type="protein sequence ID" value="ETN85425.1"/>
    <property type="molecule type" value="Genomic_DNA"/>
</dbReference>
<sequence length="70" mass="7446">MSLECAFVGVVRLQAGWPGIIARLICGGCRRLPRPAMHTTGVLSLCSTFARKSLIVTAPPHSDIEGRGNV</sequence>
<gene>
    <name evidence="1" type="ORF">NECAME_06378</name>
</gene>
<dbReference type="AlphaFoldDB" id="W2TTM8"/>
<organism evidence="1 2">
    <name type="scientific">Necator americanus</name>
    <name type="common">Human hookworm</name>
    <dbReference type="NCBI Taxonomy" id="51031"/>
    <lineage>
        <taxon>Eukaryota</taxon>
        <taxon>Metazoa</taxon>
        <taxon>Ecdysozoa</taxon>
        <taxon>Nematoda</taxon>
        <taxon>Chromadorea</taxon>
        <taxon>Rhabditida</taxon>
        <taxon>Rhabditina</taxon>
        <taxon>Rhabditomorpha</taxon>
        <taxon>Strongyloidea</taxon>
        <taxon>Ancylostomatidae</taxon>
        <taxon>Bunostominae</taxon>
        <taxon>Necator</taxon>
    </lineage>
</organism>
<reference evidence="2" key="1">
    <citation type="journal article" date="2014" name="Nat. Genet.">
        <title>Genome of the human hookworm Necator americanus.</title>
        <authorList>
            <person name="Tang Y.T."/>
            <person name="Gao X."/>
            <person name="Rosa B.A."/>
            <person name="Abubucker S."/>
            <person name="Hallsworth-Pepin K."/>
            <person name="Martin J."/>
            <person name="Tyagi R."/>
            <person name="Heizer E."/>
            <person name="Zhang X."/>
            <person name="Bhonagiri-Palsikar V."/>
            <person name="Minx P."/>
            <person name="Warren W.C."/>
            <person name="Wang Q."/>
            <person name="Zhan B."/>
            <person name="Hotez P.J."/>
            <person name="Sternberg P.W."/>
            <person name="Dougall A."/>
            <person name="Gaze S.T."/>
            <person name="Mulvenna J."/>
            <person name="Sotillo J."/>
            <person name="Ranganathan S."/>
            <person name="Rabelo E.M."/>
            <person name="Wilson R.K."/>
            <person name="Felgner P.L."/>
            <person name="Bethony J."/>
            <person name="Hawdon J.M."/>
            <person name="Gasser R.B."/>
            <person name="Loukas A."/>
            <person name="Mitreva M."/>
        </authorList>
    </citation>
    <scope>NUCLEOTIDE SEQUENCE [LARGE SCALE GENOMIC DNA]</scope>
</reference>
<name>W2TTM8_NECAM</name>
<dbReference type="Proteomes" id="UP000053676">
    <property type="component" value="Unassembled WGS sequence"/>
</dbReference>
<evidence type="ECO:0000313" key="2">
    <source>
        <dbReference type="Proteomes" id="UP000053676"/>
    </source>
</evidence>
<protein>
    <submittedName>
        <fullName evidence="1">Uncharacterized protein</fullName>
    </submittedName>
</protein>
<dbReference type="KEGG" id="nai:NECAME_06378"/>
<evidence type="ECO:0000313" key="1">
    <source>
        <dbReference type="EMBL" id="ETN85425.1"/>
    </source>
</evidence>
<proteinExistence type="predicted"/>
<accession>W2TTM8</accession>